<evidence type="ECO:0000256" key="1">
    <source>
        <dbReference type="SAM" id="SignalP"/>
    </source>
</evidence>
<name>A0ABX0W6M6_9RHOB</name>
<keyword evidence="3" id="KW-1185">Reference proteome</keyword>
<gene>
    <name evidence="2" type="ORF">DL239_10040</name>
</gene>
<comment type="caution">
    <text evidence="2">The sequence shown here is derived from an EMBL/GenBank/DDBJ whole genome shotgun (WGS) entry which is preliminary data.</text>
</comment>
<organism evidence="2 3">
    <name type="scientific">Parasedimentitalea denitrificans</name>
    <dbReference type="NCBI Taxonomy" id="2211118"/>
    <lineage>
        <taxon>Bacteria</taxon>
        <taxon>Pseudomonadati</taxon>
        <taxon>Pseudomonadota</taxon>
        <taxon>Alphaproteobacteria</taxon>
        <taxon>Rhodobacterales</taxon>
        <taxon>Paracoccaceae</taxon>
        <taxon>Parasedimentitalea</taxon>
    </lineage>
</organism>
<feature type="signal peptide" evidence="1">
    <location>
        <begin position="1"/>
        <end position="42"/>
    </location>
</feature>
<dbReference type="RefSeq" id="WP_167683878.1">
    <property type="nucleotide sequence ID" value="NZ_QHLQ01000008.1"/>
</dbReference>
<sequence length="265" mass="28757">MISLGSMARRLMPRLWPGLSRRALRMLCLGLGGICVAGAVQATPSDVIVDAWFSEPTTRYDHAILGDGVEWGALSLTVDPCLDCESSQAYKTIIRLPDNHVFEDLEPRLIDGDDGLPLVMVVESSLQLGARLALYDERGLYAATPFIGRPHRWLAPIGSADLDGDGWPEVAYIDRPHLAKTLRIWTLRDGELVEVASLGGLTNHRIGEDFITSGIRDCGDGPEVVTVDSGWSRIVASRLEAGEISSREVGAFEGQASMDGALECR</sequence>
<protein>
    <recommendedName>
        <fullName evidence="4">VCBS repeat-containing protein</fullName>
    </recommendedName>
</protein>
<evidence type="ECO:0008006" key="4">
    <source>
        <dbReference type="Google" id="ProtNLM"/>
    </source>
</evidence>
<evidence type="ECO:0000313" key="2">
    <source>
        <dbReference type="EMBL" id="NIZ61313.1"/>
    </source>
</evidence>
<reference evidence="2 3" key="1">
    <citation type="submission" date="2018-05" db="EMBL/GenBank/DDBJ databases">
        <authorList>
            <person name="Zhang Y.-J."/>
        </authorList>
    </citation>
    <scope>NUCLEOTIDE SEQUENCE [LARGE SCALE GENOMIC DNA]</scope>
    <source>
        <strain evidence="2 3">CY04</strain>
    </source>
</reference>
<dbReference type="Proteomes" id="UP001429564">
    <property type="component" value="Unassembled WGS sequence"/>
</dbReference>
<dbReference type="EMBL" id="QHLQ01000008">
    <property type="protein sequence ID" value="NIZ61313.1"/>
    <property type="molecule type" value="Genomic_DNA"/>
</dbReference>
<accession>A0ABX0W6M6</accession>
<keyword evidence="1" id="KW-0732">Signal</keyword>
<feature type="chain" id="PRO_5045263954" description="VCBS repeat-containing protein" evidence="1">
    <location>
        <begin position="43"/>
        <end position="265"/>
    </location>
</feature>
<proteinExistence type="predicted"/>
<evidence type="ECO:0000313" key="3">
    <source>
        <dbReference type="Proteomes" id="UP001429564"/>
    </source>
</evidence>